<accession>A0A8K0CUC7</accession>
<proteinExistence type="predicted"/>
<dbReference type="Proteomes" id="UP000801492">
    <property type="component" value="Unassembled WGS sequence"/>
</dbReference>
<dbReference type="AlphaFoldDB" id="A0A8K0CUC7"/>
<reference evidence="2" key="1">
    <citation type="submission" date="2019-08" db="EMBL/GenBank/DDBJ databases">
        <title>The genome of the North American firefly Photinus pyralis.</title>
        <authorList>
            <consortium name="Photinus pyralis genome working group"/>
            <person name="Fallon T.R."/>
            <person name="Sander Lower S.E."/>
            <person name="Weng J.-K."/>
        </authorList>
    </citation>
    <scope>NUCLEOTIDE SEQUENCE</scope>
    <source>
        <strain evidence="2">TRF0915ILg1</strain>
        <tissue evidence="2">Whole body</tissue>
    </source>
</reference>
<evidence type="ECO:0000256" key="1">
    <source>
        <dbReference type="SAM" id="Coils"/>
    </source>
</evidence>
<name>A0A8K0CUC7_IGNLU</name>
<organism evidence="2 3">
    <name type="scientific">Ignelater luminosus</name>
    <name type="common">Cucubano</name>
    <name type="synonym">Pyrophorus luminosus</name>
    <dbReference type="NCBI Taxonomy" id="2038154"/>
    <lineage>
        <taxon>Eukaryota</taxon>
        <taxon>Metazoa</taxon>
        <taxon>Ecdysozoa</taxon>
        <taxon>Arthropoda</taxon>
        <taxon>Hexapoda</taxon>
        <taxon>Insecta</taxon>
        <taxon>Pterygota</taxon>
        <taxon>Neoptera</taxon>
        <taxon>Endopterygota</taxon>
        <taxon>Coleoptera</taxon>
        <taxon>Polyphaga</taxon>
        <taxon>Elateriformia</taxon>
        <taxon>Elateroidea</taxon>
        <taxon>Elateridae</taxon>
        <taxon>Agrypninae</taxon>
        <taxon>Pyrophorini</taxon>
        <taxon>Ignelater</taxon>
    </lineage>
</organism>
<keyword evidence="3" id="KW-1185">Reference proteome</keyword>
<feature type="coiled-coil region" evidence="1">
    <location>
        <begin position="49"/>
        <end position="76"/>
    </location>
</feature>
<sequence>MAEPLPTHARSLLDAWTSYETLVLAFTFIAVFQHLTPASNYLQTQGLDINQAFNNIRNAKKKVEQLHDSIAEIVSEVNKFINTIYENDLFGETGIYIETEFPATRQRKVKEIPGEECINESSTISQQGPSKKFEIDTYKNRSQQFKVDPSLIIDELINFSHNFEDLKQSPSVSTADSLLKDSCDEDSYLEDSDADSEDENLDLDRQIVYQDGLFVRGAHFVEFPVGLHIHSPTLPTFDIIGMYGEDLFIRFNQTMKLLDLTYLQ</sequence>
<comment type="caution">
    <text evidence="2">The sequence shown here is derived from an EMBL/GenBank/DDBJ whole genome shotgun (WGS) entry which is preliminary data.</text>
</comment>
<evidence type="ECO:0000313" key="3">
    <source>
        <dbReference type="Proteomes" id="UP000801492"/>
    </source>
</evidence>
<gene>
    <name evidence="2" type="ORF">ILUMI_12404</name>
</gene>
<keyword evidence="1" id="KW-0175">Coiled coil</keyword>
<dbReference type="EMBL" id="VTPC01007675">
    <property type="protein sequence ID" value="KAF2893769.1"/>
    <property type="molecule type" value="Genomic_DNA"/>
</dbReference>
<protein>
    <submittedName>
        <fullName evidence="2">Uncharacterized protein</fullName>
    </submittedName>
</protein>
<evidence type="ECO:0000313" key="2">
    <source>
        <dbReference type="EMBL" id="KAF2893769.1"/>
    </source>
</evidence>